<feature type="compositionally biased region" description="Polar residues" evidence="1">
    <location>
        <begin position="31"/>
        <end position="45"/>
    </location>
</feature>
<accession>A0AAD4G6A0</accession>
<organism evidence="2 3">
    <name type="scientific">Boletus edulis BED1</name>
    <dbReference type="NCBI Taxonomy" id="1328754"/>
    <lineage>
        <taxon>Eukaryota</taxon>
        <taxon>Fungi</taxon>
        <taxon>Dikarya</taxon>
        <taxon>Basidiomycota</taxon>
        <taxon>Agaricomycotina</taxon>
        <taxon>Agaricomycetes</taxon>
        <taxon>Agaricomycetidae</taxon>
        <taxon>Boletales</taxon>
        <taxon>Boletineae</taxon>
        <taxon>Boletaceae</taxon>
        <taxon>Boletoideae</taxon>
        <taxon>Boletus</taxon>
    </lineage>
</organism>
<dbReference type="Proteomes" id="UP001194468">
    <property type="component" value="Unassembled WGS sequence"/>
</dbReference>
<gene>
    <name evidence="2" type="ORF">L210DRAFT_980278</name>
</gene>
<dbReference type="EMBL" id="WHUW01000226">
    <property type="protein sequence ID" value="KAF8417317.1"/>
    <property type="molecule type" value="Genomic_DNA"/>
</dbReference>
<sequence>MARSMRSSFAWTSPEPDDWFAAPPPLLDPSQHVNVPNNSFDTSPPHSDPSRAVEEPRCTYTHLSLSWQQYNSTFDDLSEKNPPAGTATRQVRRSSKNGSLGRDWSKLVDQSTPAHAGAPRRSTQI</sequence>
<reference evidence="2" key="2">
    <citation type="journal article" date="2020" name="Nat. Commun.">
        <title>Large-scale genome sequencing of mycorrhizal fungi provides insights into the early evolution of symbiotic traits.</title>
        <authorList>
            <person name="Miyauchi S."/>
            <person name="Kiss E."/>
            <person name="Kuo A."/>
            <person name="Drula E."/>
            <person name="Kohler A."/>
            <person name="Sanchez-Garcia M."/>
            <person name="Morin E."/>
            <person name="Andreopoulos B."/>
            <person name="Barry K.W."/>
            <person name="Bonito G."/>
            <person name="Buee M."/>
            <person name="Carver A."/>
            <person name="Chen C."/>
            <person name="Cichocki N."/>
            <person name="Clum A."/>
            <person name="Culley D."/>
            <person name="Crous P.W."/>
            <person name="Fauchery L."/>
            <person name="Girlanda M."/>
            <person name="Hayes R.D."/>
            <person name="Keri Z."/>
            <person name="LaButti K."/>
            <person name="Lipzen A."/>
            <person name="Lombard V."/>
            <person name="Magnuson J."/>
            <person name="Maillard F."/>
            <person name="Murat C."/>
            <person name="Nolan M."/>
            <person name="Ohm R.A."/>
            <person name="Pangilinan J."/>
            <person name="Pereira M.F."/>
            <person name="Perotto S."/>
            <person name="Peter M."/>
            <person name="Pfister S."/>
            <person name="Riley R."/>
            <person name="Sitrit Y."/>
            <person name="Stielow J.B."/>
            <person name="Szollosi G."/>
            <person name="Zifcakova L."/>
            <person name="Stursova M."/>
            <person name="Spatafora J.W."/>
            <person name="Tedersoo L."/>
            <person name="Vaario L.M."/>
            <person name="Yamada A."/>
            <person name="Yan M."/>
            <person name="Wang P."/>
            <person name="Xu J."/>
            <person name="Bruns T."/>
            <person name="Baldrian P."/>
            <person name="Vilgalys R."/>
            <person name="Dunand C."/>
            <person name="Henrissat B."/>
            <person name="Grigoriev I.V."/>
            <person name="Hibbett D."/>
            <person name="Nagy L.G."/>
            <person name="Martin F.M."/>
        </authorList>
    </citation>
    <scope>NUCLEOTIDE SEQUENCE</scope>
    <source>
        <strain evidence="2">BED1</strain>
    </source>
</reference>
<feature type="region of interest" description="Disordered" evidence="1">
    <location>
        <begin position="74"/>
        <end position="125"/>
    </location>
</feature>
<dbReference type="AlphaFoldDB" id="A0AAD4G6A0"/>
<evidence type="ECO:0000313" key="3">
    <source>
        <dbReference type="Proteomes" id="UP001194468"/>
    </source>
</evidence>
<proteinExistence type="predicted"/>
<evidence type="ECO:0000313" key="2">
    <source>
        <dbReference type="EMBL" id="KAF8417317.1"/>
    </source>
</evidence>
<protein>
    <submittedName>
        <fullName evidence="2">Uncharacterized protein</fullName>
    </submittedName>
</protein>
<evidence type="ECO:0000256" key="1">
    <source>
        <dbReference type="SAM" id="MobiDB-lite"/>
    </source>
</evidence>
<comment type="caution">
    <text evidence="2">The sequence shown here is derived from an EMBL/GenBank/DDBJ whole genome shotgun (WGS) entry which is preliminary data.</text>
</comment>
<feature type="compositionally biased region" description="Polar residues" evidence="1">
    <location>
        <begin position="1"/>
        <end position="11"/>
    </location>
</feature>
<keyword evidence="3" id="KW-1185">Reference proteome</keyword>
<feature type="region of interest" description="Disordered" evidence="1">
    <location>
        <begin position="1"/>
        <end position="56"/>
    </location>
</feature>
<name>A0AAD4G6A0_BOLED</name>
<reference evidence="2" key="1">
    <citation type="submission" date="2019-10" db="EMBL/GenBank/DDBJ databases">
        <authorList>
            <consortium name="DOE Joint Genome Institute"/>
            <person name="Kuo A."/>
            <person name="Miyauchi S."/>
            <person name="Kiss E."/>
            <person name="Drula E."/>
            <person name="Kohler A."/>
            <person name="Sanchez-Garcia M."/>
            <person name="Andreopoulos B."/>
            <person name="Barry K.W."/>
            <person name="Bonito G."/>
            <person name="Buee M."/>
            <person name="Carver A."/>
            <person name="Chen C."/>
            <person name="Cichocki N."/>
            <person name="Clum A."/>
            <person name="Culley D."/>
            <person name="Crous P.W."/>
            <person name="Fauchery L."/>
            <person name="Girlanda M."/>
            <person name="Hayes R."/>
            <person name="Keri Z."/>
            <person name="LaButti K."/>
            <person name="Lipzen A."/>
            <person name="Lombard V."/>
            <person name="Magnuson J."/>
            <person name="Maillard F."/>
            <person name="Morin E."/>
            <person name="Murat C."/>
            <person name="Nolan M."/>
            <person name="Ohm R."/>
            <person name="Pangilinan J."/>
            <person name="Pereira M."/>
            <person name="Perotto S."/>
            <person name="Peter M."/>
            <person name="Riley R."/>
            <person name="Sitrit Y."/>
            <person name="Stielow B."/>
            <person name="Szollosi G."/>
            <person name="Zifcakova L."/>
            <person name="Stursova M."/>
            <person name="Spatafora J.W."/>
            <person name="Tedersoo L."/>
            <person name="Vaario L.-M."/>
            <person name="Yamada A."/>
            <person name="Yan M."/>
            <person name="Wang P."/>
            <person name="Xu J."/>
            <person name="Bruns T."/>
            <person name="Baldrian P."/>
            <person name="Vilgalys R."/>
            <person name="Henrissat B."/>
            <person name="Grigoriev I.V."/>
            <person name="Hibbett D."/>
            <person name="Nagy L.G."/>
            <person name="Martin F.M."/>
        </authorList>
    </citation>
    <scope>NUCLEOTIDE SEQUENCE</scope>
    <source>
        <strain evidence="2">BED1</strain>
    </source>
</reference>